<comment type="function">
    <text evidence="7">Serine hydrolase involved in the detoxification of formaldehyde.</text>
</comment>
<dbReference type="GO" id="GO:0046294">
    <property type="term" value="P:formaldehyde catabolic process"/>
    <property type="evidence" value="ECO:0007669"/>
    <property type="project" value="EnsemblFungi"/>
</dbReference>
<keyword evidence="4 7" id="KW-0719">Serine esterase</keyword>
<feature type="active site" description="Charge relay system" evidence="6">
    <location>
        <position position="155"/>
    </location>
</feature>
<organism evidence="8 9">
    <name type="scientific">Pichia membranifaciens NRRL Y-2026</name>
    <dbReference type="NCBI Taxonomy" id="763406"/>
    <lineage>
        <taxon>Eukaryota</taxon>
        <taxon>Fungi</taxon>
        <taxon>Dikarya</taxon>
        <taxon>Ascomycota</taxon>
        <taxon>Saccharomycotina</taxon>
        <taxon>Pichiomycetes</taxon>
        <taxon>Pichiales</taxon>
        <taxon>Pichiaceae</taxon>
        <taxon>Pichia</taxon>
    </lineage>
</organism>
<comment type="similarity">
    <text evidence="1 7">Belongs to the esterase D family.</text>
</comment>
<evidence type="ECO:0000256" key="2">
    <source>
        <dbReference type="ARBA" id="ARBA00012479"/>
    </source>
</evidence>
<evidence type="ECO:0000256" key="1">
    <source>
        <dbReference type="ARBA" id="ARBA00005622"/>
    </source>
</evidence>
<dbReference type="GO" id="GO:0005829">
    <property type="term" value="C:cytosol"/>
    <property type="evidence" value="ECO:0007669"/>
    <property type="project" value="EnsemblFungi"/>
</dbReference>
<dbReference type="SUPFAM" id="SSF53474">
    <property type="entry name" value="alpha/beta-Hydrolases"/>
    <property type="match status" value="1"/>
</dbReference>
<gene>
    <name evidence="8" type="ORF">PICMEDRAFT_71009</name>
</gene>
<dbReference type="STRING" id="763406.A0A1E3NU00"/>
<evidence type="ECO:0000256" key="3">
    <source>
        <dbReference type="ARBA" id="ARBA00016774"/>
    </source>
</evidence>
<dbReference type="FunFam" id="3.40.50.1820:FF:000002">
    <property type="entry name" value="S-formylglutathione hydrolase"/>
    <property type="match status" value="1"/>
</dbReference>
<dbReference type="Gene3D" id="3.40.50.1820">
    <property type="entry name" value="alpha/beta hydrolase"/>
    <property type="match status" value="1"/>
</dbReference>
<dbReference type="RefSeq" id="XP_019020579.1">
    <property type="nucleotide sequence ID" value="XM_019163800.1"/>
</dbReference>
<dbReference type="NCBIfam" id="TIGR02821">
    <property type="entry name" value="fghA_ester_D"/>
    <property type="match status" value="1"/>
</dbReference>
<dbReference type="GO" id="GO:0052689">
    <property type="term" value="F:carboxylic ester hydrolase activity"/>
    <property type="evidence" value="ECO:0007669"/>
    <property type="project" value="UniProtKB-KW"/>
</dbReference>
<dbReference type="EC" id="3.1.2.12" evidence="2 7"/>
<dbReference type="Proteomes" id="UP000094455">
    <property type="component" value="Unassembled WGS sequence"/>
</dbReference>
<dbReference type="InterPro" id="IPR029058">
    <property type="entry name" value="AB_hydrolase_fold"/>
</dbReference>
<keyword evidence="9" id="KW-1185">Reference proteome</keyword>
<name>A0A1E3NU00_9ASCO</name>
<accession>A0A1E3NU00</accession>
<dbReference type="PANTHER" id="PTHR10061">
    <property type="entry name" value="S-FORMYLGLUTATHIONE HYDROLASE"/>
    <property type="match status" value="1"/>
</dbReference>
<dbReference type="GO" id="GO:0018738">
    <property type="term" value="F:S-formylglutathione hydrolase activity"/>
    <property type="evidence" value="ECO:0007669"/>
    <property type="project" value="UniProtKB-EC"/>
</dbReference>
<feature type="active site" description="Charge relay system" evidence="6">
    <location>
        <position position="236"/>
    </location>
</feature>
<comment type="subcellular location">
    <subcellularLocation>
        <location evidence="7">Cytoplasm</location>
    </subcellularLocation>
</comment>
<dbReference type="InterPro" id="IPR014186">
    <property type="entry name" value="S-formylglutathione_hydrol"/>
</dbReference>
<evidence type="ECO:0000256" key="4">
    <source>
        <dbReference type="ARBA" id="ARBA00022487"/>
    </source>
</evidence>
<dbReference type="AlphaFoldDB" id="A0A1E3NU00"/>
<sequence length="295" mass="32983">MGRFETKDTVAVCGGKLLKLSHASEYTKTSMDVNVYLPPQYEASGAKKLPVLLYLSGLTCTPQNVSEKSFLPYFASKHGFALVFPDTSPRGAGINGEDESWDFGTGAGFYVDSIREPWKKNYNMYSYVLKELLPLVSEEFGQLDVLENCSITGHSMGGYGALMMYMRNPGRFKSCSAFAPIANPSVVPWGEKCFGNYLGEDKAEWYKYDPCHLVKAYAGNPQVADEKILIHVGTKDVFNYRDHQLRCENLVEAAKGTKLAGSIDLNVVDGYDHSYYFISSFVPEHVEFHLKYLTK</sequence>
<feature type="active site" description="Charge relay system" evidence="6">
    <location>
        <position position="273"/>
    </location>
</feature>
<evidence type="ECO:0000313" key="8">
    <source>
        <dbReference type="EMBL" id="ODQ49466.1"/>
    </source>
</evidence>
<comment type="catalytic activity">
    <reaction evidence="7">
        <text>S-formylglutathione + H2O = formate + glutathione + H(+)</text>
        <dbReference type="Rhea" id="RHEA:14961"/>
        <dbReference type="ChEBI" id="CHEBI:15377"/>
        <dbReference type="ChEBI" id="CHEBI:15378"/>
        <dbReference type="ChEBI" id="CHEBI:15740"/>
        <dbReference type="ChEBI" id="CHEBI:57688"/>
        <dbReference type="ChEBI" id="CHEBI:57925"/>
        <dbReference type="EC" id="3.1.2.12"/>
    </reaction>
</comment>
<dbReference type="GeneID" id="30180487"/>
<dbReference type="Pfam" id="PF00756">
    <property type="entry name" value="Esterase"/>
    <property type="match status" value="1"/>
</dbReference>
<evidence type="ECO:0000256" key="7">
    <source>
        <dbReference type="RuleBase" id="RU363068"/>
    </source>
</evidence>
<proteinExistence type="inferred from homology"/>
<dbReference type="InterPro" id="IPR000801">
    <property type="entry name" value="Esterase-like"/>
</dbReference>
<protein>
    <recommendedName>
        <fullName evidence="3 7">S-formylglutathione hydrolase</fullName>
        <ecNumber evidence="2 7">3.1.2.12</ecNumber>
    </recommendedName>
</protein>
<dbReference type="EMBL" id="KV454001">
    <property type="protein sequence ID" value="ODQ49466.1"/>
    <property type="molecule type" value="Genomic_DNA"/>
</dbReference>
<keyword evidence="5 7" id="KW-0378">Hydrolase</keyword>
<evidence type="ECO:0000256" key="6">
    <source>
        <dbReference type="PIRSR" id="PIRSR614186-1"/>
    </source>
</evidence>
<reference evidence="8 9" key="1">
    <citation type="journal article" date="2016" name="Proc. Natl. Acad. Sci. U.S.A.">
        <title>Comparative genomics of biotechnologically important yeasts.</title>
        <authorList>
            <person name="Riley R."/>
            <person name="Haridas S."/>
            <person name="Wolfe K.H."/>
            <person name="Lopes M.R."/>
            <person name="Hittinger C.T."/>
            <person name="Goeker M."/>
            <person name="Salamov A.A."/>
            <person name="Wisecaver J.H."/>
            <person name="Long T.M."/>
            <person name="Calvey C.H."/>
            <person name="Aerts A.L."/>
            <person name="Barry K.W."/>
            <person name="Choi C."/>
            <person name="Clum A."/>
            <person name="Coughlan A.Y."/>
            <person name="Deshpande S."/>
            <person name="Douglass A.P."/>
            <person name="Hanson S.J."/>
            <person name="Klenk H.-P."/>
            <person name="LaButti K.M."/>
            <person name="Lapidus A."/>
            <person name="Lindquist E.A."/>
            <person name="Lipzen A.M."/>
            <person name="Meier-Kolthoff J.P."/>
            <person name="Ohm R.A."/>
            <person name="Otillar R.P."/>
            <person name="Pangilinan J.L."/>
            <person name="Peng Y."/>
            <person name="Rokas A."/>
            <person name="Rosa C.A."/>
            <person name="Scheuner C."/>
            <person name="Sibirny A.A."/>
            <person name="Slot J.C."/>
            <person name="Stielow J.B."/>
            <person name="Sun H."/>
            <person name="Kurtzman C.P."/>
            <person name="Blackwell M."/>
            <person name="Grigoriev I.V."/>
            <person name="Jeffries T.W."/>
        </authorList>
    </citation>
    <scope>NUCLEOTIDE SEQUENCE [LARGE SCALE GENOMIC DNA]</scope>
    <source>
        <strain evidence="8 9">NRRL Y-2026</strain>
    </source>
</reference>
<keyword evidence="7" id="KW-0963">Cytoplasm</keyword>
<evidence type="ECO:0000256" key="5">
    <source>
        <dbReference type="ARBA" id="ARBA00022801"/>
    </source>
</evidence>
<dbReference type="PANTHER" id="PTHR10061:SF0">
    <property type="entry name" value="S-FORMYLGLUTATHIONE HYDROLASE"/>
    <property type="match status" value="1"/>
</dbReference>
<evidence type="ECO:0000313" key="9">
    <source>
        <dbReference type="Proteomes" id="UP000094455"/>
    </source>
</evidence>
<dbReference type="OrthoDB" id="420518at2759"/>